<feature type="domain" description="UBC core" evidence="8">
    <location>
        <begin position="4"/>
        <end position="152"/>
    </location>
</feature>
<accession>A0A5A8E671</accession>
<feature type="active site" description="Glycyl thioester intermediate" evidence="5">
    <location>
        <position position="90"/>
    </location>
</feature>
<gene>
    <name evidence="9" type="ORF">FNF27_05919</name>
</gene>
<dbReference type="Pfam" id="PF00179">
    <property type="entry name" value="UQ_con"/>
    <property type="match status" value="1"/>
</dbReference>
<dbReference type="SUPFAM" id="SSF46934">
    <property type="entry name" value="UBA-like"/>
    <property type="match status" value="1"/>
</dbReference>
<dbReference type="InterPro" id="IPR023313">
    <property type="entry name" value="UBQ-conjugating_AS"/>
</dbReference>
<evidence type="ECO:0000259" key="7">
    <source>
        <dbReference type="PROSITE" id="PS50030"/>
    </source>
</evidence>
<evidence type="ECO:0000256" key="2">
    <source>
        <dbReference type="ARBA" id="ARBA00022741"/>
    </source>
</evidence>
<proteinExistence type="inferred from homology"/>
<feature type="domain" description="UBA" evidence="7">
    <location>
        <begin position="164"/>
        <end position="202"/>
    </location>
</feature>
<dbReference type="Pfam" id="PF00627">
    <property type="entry name" value="UBA"/>
    <property type="match status" value="1"/>
</dbReference>
<dbReference type="InterPro" id="IPR015940">
    <property type="entry name" value="UBA"/>
</dbReference>
<keyword evidence="2 6" id="KW-0547">Nucleotide-binding</keyword>
<dbReference type="OrthoDB" id="7851174at2759"/>
<dbReference type="InterPro" id="IPR016135">
    <property type="entry name" value="UBQ-conjugating_enzyme/RWD"/>
</dbReference>
<evidence type="ECO:0000256" key="4">
    <source>
        <dbReference type="ARBA" id="ARBA00022840"/>
    </source>
</evidence>
<evidence type="ECO:0000256" key="3">
    <source>
        <dbReference type="ARBA" id="ARBA00022786"/>
    </source>
</evidence>
<comment type="caution">
    <text evidence="9">The sequence shown here is derived from an EMBL/GenBank/DDBJ whole genome shotgun (WGS) entry which is preliminary data.</text>
</comment>
<dbReference type="InterPro" id="IPR000608">
    <property type="entry name" value="UBC"/>
</dbReference>
<dbReference type="EMBL" id="VLTO01000046">
    <property type="protein sequence ID" value="KAA0172564.1"/>
    <property type="molecule type" value="Genomic_DNA"/>
</dbReference>
<dbReference type="Gene3D" id="3.10.110.10">
    <property type="entry name" value="Ubiquitin Conjugating Enzyme"/>
    <property type="match status" value="1"/>
</dbReference>
<dbReference type="PROSITE" id="PS00183">
    <property type="entry name" value="UBC_1"/>
    <property type="match status" value="1"/>
</dbReference>
<comment type="similarity">
    <text evidence="6">Belongs to the ubiquitin-conjugating enzyme family.</text>
</comment>
<dbReference type="Gene3D" id="1.10.8.10">
    <property type="entry name" value="DNA helicase RuvA subunit, C-terminal domain"/>
    <property type="match status" value="1"/>
</dbReference>
<dbReference type="SUPFAM" id="SSF54495">
    <property type="entry name" value="UBC-like"/>
    <property type="match status" value="1"/>
</dbReference>
<reference evidence="9 10" key="1">
    <citation type="submission" date="2019-07" db="EMBL/GenBank/DDBJ databases">
        <title>Genomes of Cafeteria roenbergensis.</title>
        <authorList>
            <person name="Fischer M.G."/>
            <person name="Hackl T."/>
            <person name="Roman M."/>
        </authorList>
    </citation>
    <scope>NUCLEOTIDE SEQUENCE [LARGE SCALE GENOMIC DNA]</scope>
    <source>
        <strain evidence="9 10">E4-10P</strain>
    </source>
</reference>
<dbReference type="GO" id="GO:0005524">
    <property type="term" value="F:ATP binding"/>
    <property type="evidence" value="ECO:0007669"/>
    <property type="project" value="UniProtKB-UniRule"/>
</dbReference>
<evidence type="ECO:0000256" key="1">
    <source>
        <dbReference type="ARBA" id="ARBA00022679"/>
    </source>
</evidence>
<evidence type="ECO:0000313" key="9">
    <source>
        <dbReference type="EMBL" id="KAA0172564.1"/>
    </source>
</evidence>
<evidence type="ECO:0000256" key="5">
    <source>
        <dbReference type="PROSITE-ProRule" id="PRU10133"/>
    </source>
</evidence>
<dbReference type="PROSITE" id="PS50030">
    <property type="entry name" value="UBA"/>
    <property type="match status" value="1"/>
</dbReference>
<evidence type="ECO:0000256" key="6">
    <source>
        <dbReference type="RuleBase" id="RU362109"/>
    </source>
</evidence>
<dbReference type="GO" id="GO:0016740">
    <property type="term" value="F:transferase activity"/>
    <property type="evidence" value="ECO:0007669"/>
    <property type="project" value="UniProtKB-KW"/>
</dbReference>
<evidence type="ECO:0000313" key="10">
    <source>
        <dbReference type="Proteomes" id="UP000322899"/>
    </source>
</evidence>
<dbReference type="CDD" id="cd23800">
    <property type="entry name" value="UBCc_UBE2K"/>
    <property type="match status" value="1"/>
</dbReference>
<keyword evidence="1" id="KW-0808">Transferase</keyword>
<sequence>MASATPARISKELAALASDGGAAGVSAAPRGDDMRTLDCTIKGPEDTPYEAGVFKLLCEIPDDYPFVPPKLKFMTKVWHPNISSQTGAICLDILKDAWTPAMTLISLLLSVRALLAAAEPTDPQDAQVARQYLSDRRAFDATAKAWADAYATADGAAGAPPAAPIDARVTQLMEMGFAQDQAEAALASAGNVGGAVAMLLSG</sequence>
<organism evidence="9 10">
    <name type="scientific">Cafeteria roenbergensis</name>
    <name type="common">Marine flagellate</name>
    <dbReference type="NCBI Taxonomy" id="33653"/>
    <lineage>
        <taxon>Eukaryota</taxon>
        <taxon>Sar</taxon>
        <taxon>Stramenopiles</taxon>
        <taxon>Bigyra</taxon>
        <taxon>Opalozoa</taxon>
        <taxon>Bicosoecida</taxon>
        <taxon>Cafeteriaceae</taxon>
        <taxon>Cafeteria</taxon>
    </lineage>
</organism>
<dbReference type="AlphaFoldDB" id="A0A5A8E671"/>
<dbReference type="PANTHER" id="PTHR24068">
    <property type="entry name" value="UBIQUITIN-CONJUGATING ENZYME E2"/>
    <property type="match status" value="1"/>
</dbReference>
<dbReference type="InterPro" id="IPR009060">
    <property type="entry name" value="UBA-like_sf"/>
</dbReference>
<dbReference type="SMART" id="SM00212">
    <property type="entry name" value="UBCc"/>
    <property type="match status" value="1"/>
</dbReference>
<keyword evidence="4 6" id="KW-0067">ATP-binding</keyword>
<evidence type="ECO:0000259" key="8">
    <source>
        <dbReference type="PROSITE" id="PS50127"/>
    </source>
</evidence>
<keyword evidence="3 6" id="KW-0833">Ubl conjugation pathway</keyword>
<dbReference type="PROSITE" id="PS50127">
    <property type="entry name" value="UBC_2"/>
    <property type="match status" value="1"/>
</dbReference>
<dbReference type="Proteomes" id="UP000322899">
    <property type="component" value="Unassembled WGS sequence"/>
</dbReference>
<name>A0A5A8E671_CAFRO</name>
<protein>
    <submittedName>
        <fullName evidence="9">Uncharacterized protein</fullName>
    </submittedName>
</protein>